<gene>
    <name evidence="2" type="ORF">CWE06_07405</name>
</gene>
<dbReference type="GO" id="GO:0033194">
    <property type="term" value="P:response to hydroperoxide"/>
    <property type="evidence" value="ECO:0007669"/>
    <property type="project" value="TreeGrafter"/>
</dbReference>
<dbReference type="Pfam" id="PF03883">
    <property type="entry name" value="H2O2_YaaD"/>
    <property type="match status" value="1"/>
</dbReference>
<dbReference type="AlphaFoldDB" id="A0A432VTP8"/>
<protein>
    <recommendedName>
        <fullName evidence="1">UPF0246 protein CWE06_07405</fullName>
    </recommendedName>
</protein>
<sequence length="257" mass="28749">MLFVVSPAKNLDYETPAPIAKHTQPTLLDRAEELVDICRQLSPQELGSLMKISDKLAGLNAARFAEWQQPFTTENAKAAVFAFNGDVYAGLDAATLDAKVWDYAQGHMRILSGLYGVLKPLDLMQPYRLEMGTKLSNPKGKDLYAYWGSRIAEELNDVAQKSKSKVLINLASNEYFKAVDLAKLNIPVVTPVFKDTKNGQLKIISFYAKKARGMMARYILEQQPNSIEDLKSFNTAGYEFNPALSTDKELVFCRPEQ</sequence>
<dbReference type="OrthoDB" id="9777133at2"/>
<evidence type="ECO:0000313" key="2">
    <source>
        <dbReference type="EMBL" id="RUO19855.1"/>
    </source>
</evidence>
<dbReference type="NCBIfam" id="NF002542">
    <property type="entry name" value="PRK02101.1-3"/>
    <property type="match status" value="1"/>
</dbReference>
<dbReference type="PANTHER" id="PTHR30283">
    <property type="entry name" value="PEROXIDE STRESS RESPONSE PROTEIN YAAA"/>
    <property type="match status" value="1"/>
</dbReference>
<evidence type="ECO:0000313" key="3">
    <source>
        <dbReference type="Proteomes" id="UP000288212"/>
    </source>
</evidence>
<dbReference type="GO" id="GO:0005829">
    <property type="term" value="C:cytosol"/>
    <property type="evidence" value="ECO:0007669"/>
    <property type="project" value="TreeGrafter"/>
</dbReference>
<comment type="similarity">
    <text evidence="1">Belongs to the UPF0246 family.</text>
</comment>
<dbReference type="InterPro" id="IPR005583">
    <property type="entry name" value="YaaA"/>
</dbReference>
<accession>A0A432VTP8</accession>
<organism evidence="2 3">
    <name type="scientific">Aliidiomarina haloalkalitolerans</name>
    <dbReference type="NCBI Taxonomy" id="859059"/>
    <lineage>
        <taxon>Bacteria</taxon>
        <taxon>Pseudomonadati</taxon>
        <taxon>Pseudomonadota</taxon>
        <taxon>Gammaproteobacteria</taxon>
        <taxon>Alteromonadales</taxon>
        <taxon>Idiomarinaceae</taxon>
        <taxon>Aliidiomarina</taxon>
    </lineage>
</organism>
<evidence type="ECO:0000256" key="1">
    <source>
        <dbReference type="HAMAP-Rule" id="MF_00652"/>
    </source>
</evidence>
<dbReference type="EMBL" id="PIPI01000004">
    <property type="protein sequence ID" value="RUO19855.1"/>
    <property type="molecule type" value="Genomic_DNA"/>
</dbReference>
<dbReference type="RefSeq" id="WP_126792695.1">
    <property type="nucleotide sequence ID" value="NZ_PIPI01000004.1"/>
</dbReference>
<dbReference type="HAMAP" id="MF_00652">
    <property type="entry name" value="UPF0246"/>
    <property type="match status" value="1"/>
</dbReference>
<dbReference type="NCBIfam" id="NF002541">
    <property type="entry name" value="PRK02101.1-1"/>
    <property type="match status" value="1"/>
</dbReference>
<name>A0A432VTP8_9GAMM</name>
<dbReference type="Proteomes" id="UP000288212">
    <property type="component" value="Unassembled WGS sequence"/>
</dbReference>
<reference evidence="2 3" key="1">
    <citation type="journal article" date="2011" name="Front. Microbiol.">
        <title>Genomic signatures of strain selection and enhancement in Bacillus atrophaeus var. globigii, a historical biowarfare simulant.</title>
        <authorList>
            <person name="Gibbons H.S."/>
            <person name="Broomall S.M."/>
            <person name="McNew L.A."/>
            <person name="Daligault H."/>
            <person name="Chapman C."/>
            <person name="Bruce D."/>
            <person name="Karavis M."/>
            <person name="Krepps M."/>
            <person name="McGregor P.A."/>
            <person name="Hong C."/>
            <person name="Park K.H."/>
            <person name="Akmal A."/>
            <person name="Feldman A."/>
            <person name="Lin J.S."/>
            <person name="Chang W.E."/>
            <person name="Higgs B.W."/>
            <person name="Demirev P."/>
            <person name="Lindquist J."/>
            <person name="Liem A."/>
            <person name="Fochler E."/>
            <person name="Read T.D."/>
            <person name="Tapia R."/>
            <person name="Johnson S."/>
            <person name="Bishop-Lilly K.A."/>
            <person name="Detter C."/>
            <person name="Han C."/>
            <person name="Sozhamannan S."/>
            <person name="Rosenzweig C.N."/>
            <person name="Skowronski E.W."/>
        </authorList>
    </citation>
    <scope>NUCLEOTIDE SEQUENCE [LARGE SCALE GENOMIC DNA]</scope>
    <source>
        <strain evidence="2 3">AK5</strain>
    </source>
</reference>
<comment type="caution">
    <text evidence="2">The sequence shown here is derived from an EMBL/GenBank/DDBJ whole genome shotgun (WGS) entry which is preliminary data.</text>
</comment>
<keyword evidence="3" id="KW-1185">Reference proteome</keyword>
<dbReference type="PANTHER" id="PTHR30283:SF4">
    <property type="entry name" value="PEROXIDE STRESS RESISTANCE PROTEIN YAAA"/>
    <property type="match status" value="1"/>
</dbReference>
<proteinExistence type="inferred from homology"/>